<feature type="transmembrane region" description="Helical" evidence="2">
    <location>
        <begin position="86"/>
        <end position="104"/>
    </location>
</feature>
<evidence type="ECO:0000256" key="1">
    <source>
        <dbReference type="SAM" id="MobiDB-lite"/>
    </source>
</evidence>
<evidence type="ECO:0000256" key="2">
    <source>
        <dbReference type="SAM" id="Phobius"/>
    </source>
</evidence>
<keyword evidence="2" id="KW-1133">Transmembrane helix</keyword>
<accession>A0ABP8KBN3</accession>
<evidence type="ECO:0000313" key="3">
    <source>
        <dbReference type="EMBL" id="GAA4402982.1"/>
    </source>
</evidence>
<comment type="caution">
    <text evidence="3">The sequence shown here is derived from an EMBL/GenBank/DDBJ whole genome shotgun (WGS) entry which is preliminary data.</text>
</comment>
<gene>
    <name evidence="3" type="ORF">GCM10023168_14090</name>
</gene>
<feature type="transmembrane region" description="Helical" evidence="2">
    <location>
        <begin position="32"/>
        <end position="50"/>
    </location>
</feature>
<organism evidence="3 4">
    <name type="scientific">Fodinibacter luteus</name>
    <dbReference type="NCBI Taxonomy" id="552064"/>
    <lineage>
        <taxon>Bacteria</taxon>
        <taxon>Bacillati</taxon>
        <taxon>Actinomycetota</taxon>
        <taxon>Actinomycetes</taxon>
        <taxon>Micrococcales</taxon>
        <taxon>Intrasporangiaceae</taxon>
        <taxon>Fodinibacter (ex Wang et al. 2009)</taxon>
    </lineage>
</organism>
<dbReference type="EMBL" id="BAABGM010000009">
    <property type="protein sequence ID" value="GAA4402982.1"/>
    <property type="molecule type" value="Genomic_DNA"/>
</dbReference>
<keyword evidence="4" id="KW-1185">Reference proteome</keyword>
<feature type="transmembrane region" description="Helical" evidence="2">
    <location>
        <begin position="124"/>
        <end position="140"/>
    </location>
</feature>
<protein>
    <recommendedName>
        <fullName evidence="5">Integral membrane protein</fullName>
    </recommendedName>
</protein>
<sequence length="148" mass="16059">MTATPMTTAPETTAAAATRGARSSTHGRQMSGVLVAAFTLSVVHTVYAWVEGIEDPTFTVDTPLAWGFYAVAFGIAALARRTERWAQLTALGYLVTVLGIALFYYPTTFGVEQQTVFGWFENDVYVGLLMVAAYLGVLRLRRVTLTPA</sequence>
<reference evidence="4" key="1">
    <citation type="journal article" date="2019" name="Int. J. Syst. Evol. Microbiol.">
        <title>The Global Catalogue of Microorganisms (GCM) 10K type strain sequencing project: providing services to taxonomists for standard genome sequencing and annotation.</title>
        <authorList>
            <consortium name="The Broad Institute Genomics Platform"/>
            <consortium name="The Broad Institute Genome Sequencing Center for Infectious Disease"/>
            <person name="Wu L."/>
            <person name="Ma J."/>
        </authorList>
    </citation>
    <scope>NUCLEOTIDE SEQUENCE [LARGE SCALE GENOMIC DNA]</scope>
    <source>
        <strain evidence="4">JCM 17809</strain>
    </source>
</reference>
<dbReference type="RefSeq" id="WP_345203986.1">
    <property type="nucleotide sequence ID" value="NZ_BAABGM010000009.1"/>
</dbReference>
<keyword evidence="2" id="KW-0472">Membrane</keyword>
<feature type="region of interest" description="Disordered" evidence="1">
    <location>
        <begin position="1"/>
        <end position="24"/>
    </location>
</feature>
<dbReference type="Proteomes" id="UP001500945">
    <property type="component" value="Unassembled WGS sequence"/>
</dbReference>
<keyword evidence="2" id="KW-0812">Transmembrane</keyword>
<evidence type="ECO:0008006" key="5">
    <source>
        <dbReference type="Google" id="ProtNLM"/>
    </source>
</evidence>
<name>A0ABP8KBN3_9MICO</name>
<proteinExistence type="predicted"/>
<feature type="transmembrane region" description="Helical" evidence="2">
    <location>
        <begin position="62"/>
        <end position="79"/>
    </location>
</feature>
<evidence type="ECO:0000313" key="4">
    <source>
        <dbReference type="Proteomes" id="UP001500945"/>
    </source>
</evidence>